<dbReference type="InterPro" id="IPR036097">
    <property type="entry name" value="HisK_dim/P_sf"/>
</dbReference>
<keyword evidence="12" id="KW-1185">Reference proteome</keyword>
<evidence type="ECO:0000256" key="6">
    <source>
        <dbReference type="ARBA" id="ARBA00022777"/>
    </source>
</evidence>
<gene>
    <name evidence="11" type="ORF">P3W24_11510</name>
</gene>
<keyword evidence="5" id="KW-0547">Nucleotide-binding</keyword>
<organism evidence="11 12">
    <name type="scientific">Luteibacter sahnii</name>
    <dbReference type="NCBI Taxonomy" id="3021977"/>
    <lineage>
        <taxon>Bacteria</taxon>
        <taxon>Pseudomonadati</taxon>
        <taxon>Pseudomonadota</taxon>
        <taxon>Gammaproteobacteria</taxon>
        <taxon>Lysobacterales</taxon>
        <taxon>Rhodanobacteraceae</taxon>
        <taxon>Luteibacter</taxon>
    </lineage>
</organism>
<dbReference type="Proteomes" id="UP001528850">
    <property type="component" value="Unassembled WGS sequence"/>
</dbReference>
<dbReference type="InterPro" id="IPR003594">
    <property type="entry name" value="HATPase_dom"/>
</dbReference>
<keyword evidence="3" id="KW-0597">Phosphoprotein</keyword>
<dbReference type="SMART" id="SM00388">
    <property type="entry name" value="HisKA"/>
    <property type="match status" value="1"/>
</dbReference>
<keyword evidence="9" id="KW-0812">Transmembrane</keyword>
<keyword evidence="4" id="KW-0808">Transferase</keyword>
<evidence type="ECO:0000313" key="12">
    <source>
        <dbReference type="Proteomes" id="UP001528850"/>
    </source>
</evidence>
<dbReference type="GO" id="GO:0016301">
    <property type="term" value="F:kinase activity"/>
    <property type="evidence" value="ECO:0007669"/>
    <property type="project" value="UniProtKB-KW"/>
</dbReference>
<dbReference type="Pfam" id="PF02518">
    <property type="entry name" value="HATPase_c"/>
    <property type="match status" value="1"/>
</dbReference>
<evidence type="ECO:0000256" key="5">
    <source>
        <dbReference type="ARBA" id="ARBA00022741"/>
    </source>
</evidence>
<feature type="transmembrane region" description="Helical" evidence="9">
    <location>
        <begin position="75"/>
        <end position="92"/>
    </location>
</feature>
<dbReference type="InterPro" id="IPR005467">
    <property type="entry name" value="His_kinase_dom"/>
</dbReference>
<dbReference type="PANTHER" id="PTHR43065:SF46">
    <property type="entry name" value="C4-DICARBOXYLATE TRANSPORT SENSOR PROTEIN DCTB"/>
    <property type="match status" value="1"/>
</dbReference>
<dbReference type="SUPFAM" id="SSF55874">
    <property type="entry name" value="ATPase domain of HSP90 chaperone/DNA topoisomerase II/histidine kinase"/>
    <property type="match status" value="1"/>
</dbReference>
<feature type="domain" description="Histidine kinase" evidence="10">
    <location>
        <begin position="227"/>
        <end position="435"/>
    </location>
</feature>
<dbReference type="Gene3D" id="1.10.287.130">
    <property type="match status" value="1"/>
</dbReference>
<evidence type="ECO:0000313" key="11">
    <source>
        <dbReference type="EMBL" id="MDF4025591.1"/>
    </source>
</evidence>
<feature type="transmembrane region" description="Helical" evidence="9">
    <location>
        <begin position="46"/>
        <end position="68"/>
    </location>
</feature>
<keyword evidence="6 11" id="KW-0418">Kinase</keyword>
<comment type="caution">
    <text evidence="11">The sequence shown here is derived from an EMBL/GenBank/DDBJ whole genome shotgun (WGS) entry which is preliminary data.</text>
</comment>
<evidence type="ECO:0000256" key="8">
    <source>
        <dbReference type="ARBA" id="ARBA00023012"/>
    </source>
</evidence>
<dbReference type="CDD" id="cd00082">
    <property type="entry name" value="HisKA"/>
    <property type="match status" value="1"/>
</dbReference>
<keyword evidence="8" id="KW-0902">Two-component regulatory system</keyword>
<accession>A0ABT6BBU4</accession>
<evidence type="ECO:0000256" key="3">
    <source>
        <dbReference type="ARBA" id="ARBA00022553"/>
    </source>
</evidence>
<keyword evidence="9" id="KW-0472">Membrane</keyword>
<reference evidence="11 12" key="1">
    <citation type="journal article" date="2024" name="Curr. Microbiol.">
        <title>Luteibacter sahnii sp. nov., A Novel Yellow-Colored Xanthomonadin Pigment Producing Probiotic Bacterium from Healthy Rice Seed Microbiome.</title>
        <authorList>
            <person name="Jaiswal G."/>
            <person name="Rana R."/>
            <person name="Nayak P.K."/>
            <person name="Chouhan R."/>
            <person name="Gandhi S.G."/>
            <person name="Patel H.K."/>
            <person name="Patil P.B."/>
        </authorList>
    </citation>
    <scope>NUCLEOTIDE SEQUENCE [LARGE SCALE GENOMIC DNA]</scope>
    <source>
        <strain evidence="11 12">PPL201</strain>
    </source>
</reference>
<evidence type="ECO:0000256" key="7">
    <source>
        <dbReference type="ARBA" id="ARBA00022840"/>
    </source>
</evidence>
<sequence>MVKQGLDAHRRALVRVLGLLVGITIIGVGSYGFTVNLRVGGPVPLTFLRFAKDMLTAMAALAAFGLTFRNVRASGWLLSAALLVYLGWYYAVTPVLDLPSALLPLVIMIIAAYVVGRRALWMFMAAMEVVTVASAAAEWLGADPPMSVPPEFVVAFFRQLFQIALVAVLVDRTIVVLSTAVERSDEQRQKAEQLSARLGEQMDVTMELQRQVNRSAQTEAAASLATAVSHDLGNLLNVIAAYVERAWGHVRQTEGVLADSLNGIEAAADRAVRLNQRITSLAKASPRHPTAIDLAGVLPEIVPLLAMTLGQAIELRVDVGPGDHRVSFDEPCLALILLNLATNARDAIAGRGVVELACRVEDGRAVVSFSDSGKGIPKAQRASVFEPFWTTKAPQNGTGLGLFSARQMAESLGGQLLLRDASERGTCFELRLRRV</sequence>
<keyword evidence="9" id="KW-1133">Transmembrane helix</keyword>
<dbReference type="InterPro" id="IPR003661">
    <property type="entry name" value="HisK_dim/P_dom"/>
</dbReference>
<dbReference type="PANTHER" id="PTHR43065">
    <property type="entry name" value="SENSOR HISTIDINE KINASE"/>
    <property type="match status" value="1"/>
</dbReference>
<feature type="transmembrane region" description="Helical" evidence="9">
    <location>
        <begin position="12"/>
        <end position="34"/>
    </location>
</feature>
<feature type="transmembrane region" description="Helical" evidence="9">
    <location>
        <begin position="120"/>
        <end position="140"/>
    </location>
</feature>
<dbReference type="SUPFAM" id="SSF47384">
    <property type="entry name" value="Homodimeric domain of signal transducing histidine kinase"/>
    <property type="match status" value="1"/>
</dbReference>
<keyword evidence="7" id="KW-0067">ATP-binding</keyword>
<evidence type="ECO:0000256" key="1">
    <source>
        <dbReference type="ARBA" id="ARBA00000085"/>
    </source>
</evidence>
<dbReference type="Gene3D" id="3.30.565.10">
    <property type="entry name" value="Histidine kinase-like ATPase, C-terminal domain"/>
    <property type="match status" value="1"/>
</dbReference>
<dbReference type="EMBL" id="JARJJS010000002">
    <property type="protein sequence ID" value="MDF4025591.1"/>
    <property type="molecule type" value="Genomic_DNA"/>
</dbReference>
<evidence type="ECO:0000256" key="4">
    <source>
        <dbReference type="ARBA" id="ARBA00022679"/>
    </source>
</evidence>
<dbReference type="SMART" id="SM00387">
    <property type="entry name" value="HATPase_c"/>
    <property type="match status" value="1"/>
</dbReference>
<dbReference type="InterPro" id="IPR036890">
    <property type="entry name" value="HATPase_C_sf"/>
</dbReference>
<dbReference type="RefSeq" id="WP_320550073.1">
    <property type="nucleotide sequence ID" value="NZ_JAQLOK010000001.1"/>
</dbReference>
<comment type="catalytic activity">
    <reaction evidence="1">
        <text>ATP + protein L-histidine = ADP + protein N-phospho-L-histidine.</text>
        <dbReference type="EC" id="2.7.13.3"/>
    </reaction>
</comment>
<feature type="transmembrane region" description="Helical" evidence="9">
    <location>
        <begin position="98"/>
        <end position="115"/>
    </location>
</feature>
<proteinExistence type="predicted"/>
<protein>
    <recommendedName>
        <fullName evidence="2">histidine kinase</fullName>
        <ecNumber evidence="2">2.7.13.3</ecNumber>
    </recommendedName>
</protein>
<dbReference type="PROSITE" id="PS50109">
    <property type="entry name" value="HIS_KIN"/>
    <property type="match status" value="1"/>
</dbReference>
<dbReference type="PRINTS" id="PR00344">
    <property type="entry name" value="BCTRLSENSOR"/>
</dbReference>
<evidence type="ECO:0000256" key="2">
    <source>
        <dbReference type="ARBA" id="ARBA00012438"/>
    </source>
</evidence>
<evidence type="ECO:0000259" key="10">
    <source>
        <dbReference type="PROSITE" id="PS50109"/>
    </source>
</evidence>
<dbReference type="InterPro" id="IPR004358">
    <property type="entry name" value="Sig_transdc_His_kin-like_C"/>
</dbReference>
<name>A0ABT6BBU4_9GAMM</name>
<evidence type="ECO:0000256" key="9">
    <source>
        <dbReference type="SAM" id="Phobius"/>
    </source>
</evidence>
<dbReference type="EC" id="2.7.13.3" evidence="2"/>